<reference evidence="2" key="1">
    <citation type="submission" date="2013-12" db="EMBL/GenBank/DDBJ databases">
        <authorList>
            <person name="Aslett M."/>
        </authorList>
    </citation>
    <scope>NUCLEOTIDE SEQUENCE [LARGE SCALE GENOMIC DNA]</scope>
    <source>
        <strain evidence="2">Lindley</strain>
    </source>
</reference>
<feature type="region of interest" description="Disordered" evidence="1">
    <location>
        <begin position="1"/>
        <end position="25"/>
    </location>
</feature>
<evidence type="ECO:0000256" key="1">
    <source>
        <dbReference type="SAM" id="MobiDB-lite"/>
    </source>
</evidence>
<dbReference type="AlphaFoldDB" id="A0A183CST0"/>
<keyword evidence="2" id="KW-1185">Reference proteome</keyword>
<name>A0A183CST0_GLOPA</name>
<organism evidence="2 3">
    <name type="scientific">Globodera pallida</name>
    <name type="common">Potato cyst nematode worm</name>
    <name type="synonym">Heterodera pallida</name>
    <dbReference type="NCBI Taxonomy" id="36090"/>
    <lineage>
        <taxon>Eukaryota</taxon>
        <taxon>Metazoa</taxon>
        <taxon>Ecdysozoa</taxon>
        <taxon>Nematoda</taxon>
        <taxon>Chromadorea</taxon>
        <taxon>Rhabditida</taxon>
        <taxon>Tylenchina</taxon>
        <taxon>Tylenchomorpha</taxon>
        <taxon>Tylenchoidea</taxon>
        <taxon>Heteroderidae</taxon>
        <taxon>Heteroderinae</taxon>
        <taxon>Globodera</taxon>
    </lineage>
</organism>
<accession>A0A183CST0</accession>
<dbReference type="Proteomes" id="UP000050741">
    <property type="component" value="Unassembled WGS sequence"/>
</dbReference>
<dbReference type="WBParaSite" id="GPLIN_001593800">
    <property type="protein sequence ID" value="GPLIN_001593800"/>
    <property type="gene ID" value="GPLIN_001593800"/>
</dbReference>
<proteinExistence type="predicted"/>
<evidence type="ECO:0000313" key="3">
    <source>
        <dbReference type="WBParaSite" id="GPLIN_001593800"/>
    </source>
</evidence>
<evidence type="ECO:0000313" key="2">
    <source>
        <dbReference type="Proteomes" id="UP000050741"/>
    </source>
</evidence>
<sequence>MCPYPDISADPDARAHQGWTSPVPESASRVSVIFLEMPVTASASYVMTPLKNGVIGVIGVGVSVSVTG</sequence>
<protein>
    <submittedName>
        <fullName evidence="3">Oxidoreductase</fullName>
    </submittedName>
</protein>
<reference evidence="3" key="3">
    <citation type="submission" date="2016-06" db="UniProtKB">
        <authorList>
            <consortium name="WormBaseParasite"/>
        </authorList>
    </citation>
    <scope>IDENTIFICATION</scope>
</reference>
<reference evidence="2" key="2">
    <citation type="submission" date="2014-05" db="EMBL/GenBank/DDBJ databases">
        <title>The genome and life-stage specific transcriptomes of Globodera pallida elucidate key aspects of plant parasitism by a cyst nematode.</title>
        <authorList>
            <person name="Cotton J.A."/>
            <person name="Lilley C.J."/>
            <person name="Jones L.M."/>
            <person name="Kikuchi T."/>
            <person name="Reid A.J."/>
            <person name="Thorpe P."/>
            <person name="Tsai I.J."/>
            <person name="Beasley H."/>
            <person name="Blok V."/>
            <person name="Cock P.J.A."/>
            <person name="Van den Akker S.E."/>
            <person name="Holroyd N."/>
            <person name="Hunt M."/>
            <person name="Mantelin S."/>
            <person name="Naghra H."/>
            <person name="Pain A."/>
            <person name="Palomares-Rius J.E."/>
            <person name="Zarowiecki M."/>
            <person name="Berriman M."/>
            <person name="Jones J.T."/>
            <person name="Urwin P.E."/>
        </authorList>
    </citation>
    <scope>NUCLEOTIDE SEQUENCE [LARGE SCALE GENOMIC DNA]</scope>
    <source>
        <strain evidence="2">Lindley</strain>
    </source>
</reference>